<dbReference type="InterPro" id="IPR059049">
    <property type="entry name" value="TSEN34_N"/>
</dbReference>
<keyword evidence="13" id="KW-1185">Reference proteome</keyword>
<feature type="domain" description="TSEN34 N-terminal" evidence="10">
    <location>
        <begin position="234"/>
        <end position="287"/>
    </location>
</feature>
<evidence type="ECO:0000313" key="11">
    <source>
        <dbReference type="EMBL" id="KAF7494458.1"/>
    </source>
</evidence>
<dbReference type="Gene3D" id="1.10.287.1480">
    <property type="match status" value="1"/>
</dbReference>
<evidence type="ECO:0000256" key="8">
    <source>
        <dbReference type="ARBA" id="ARBA00034031"/>
    </source>
</evidence>
<dbReference type="GO" id="GO:0005840">
    <property type="term" value="C:ribosome"/>
    <property type="evidence" value="ECO:0007669"/>
    <property type="project" value="UniProtKB-KW"/>
</dbReference>
<evidence type="ECO:0000256" key="3">
    <source>
        <dbReference type="ARBA" id="ARBA00012573"/>
    </source>
</evidence>
<evidence type="ECO:0000313" key="13">
    <source>
        <dbReference type="Proteomes" id="UP000070412"/>
    </source>
</evidence>
<dbReference type="Pfam" id="PF26577">
    <property type="entry name" value="TSEN34_N"/>
    <property type="match status" value="1"/>
</dbReference>
<evidence type="ECO:0000256" key="6">
    <source>
        <dbReference type="ARBA" id="ARBA00023239"/>
    </source>
</evidence>
<dbReference type="GO" id="GO:0006412">
    <property type="term" value="P:translation"/>
    <property type="evidence" value="ECO:0007669"/>
    <property type="project" value="InterPro"/>
</dbReference>
<dbReference type="Pfam" id="PF00253">
    <property type="entry name" value="Ribosomal_S14"/>
    <property type="match status" value="1"/>
</dbReference>
<dbReference type="EMBL" id="WVUK01000053">
    <property type="protein sequence ID" value="KAF7494458.1"/>
    <property type="molecule type" value="Genomic_DNA"/>
</dbReference>
<evidence type="ECO:0000256" key="2">
    <source>
        <dbReference type="ARBA" id="ARBA00009083"/>
    </source>
</evidence>
<accession>A0A834VI54</accession>
<evidence type="ECO:0000259" key="9">
    <source>
        <dbReference type="Pfam" id="PF01974"/>
    </source>
</evidence>
<keyword evidence="11" id="KW-0540">Nuclease</keyword>
<dbReference type="PANTHER" id="PTHR13070:SF0">
    <property type="entry name" value="TRNA-SPLICING ENDONUCLEASE SUBUNIT SEN34"/>
    <property type="match status" value="1"/>
</dbReference>
<evidence type="ECO:0000259" key="10">
    <source>
        <dbReference type="Pfam" id="PF26577"/>
    </source>
</evidence>
<keyword evidence="4" id="KW-0819">tRNA processing</keyword>
<dbReference type="AlphaFoldDB" id="A0A834VI54"/>
<dbReference type="InterPro" id="IPR011856">
    <property type="entry name" value="tRNA_endonuc-like_dom_sf"/>
</dbReference>
<dbReference type="EnsemblMetazoa" id="SSS_930s_mrna">
    <property type="protein sequence ID" value="KAF7494458.1"/>
    <property type="gene ID" value="SSS_930"/>
</dbReference>
<sequence>MSFLTVVKNVFQSSRISTFRKINAIERVINPYSSTIIRHLSKKSENKTKKSENTIAFPQFRDLPPISSIAGTGSTYDTKIVRKRVIKDPNIPSFTKIEKLKWATWRQLRDVRRRKILCDYYPFHQAYYNMFRNRTLPNYVREDAFKLMRALPKDSTCGRLNSRCAITGRPRGVVKRYRLSRFIFRHLADYNKLSGTSSKMIKIKFSNNLYLVWNIDGKIKGLQCSLIKRSCIHADVLKLRKNYRIVGNFVGSDPEHPHQNNSEGLPLILMPEEVRILSEINAIEIVEQKFENISDHSLIQFQQSLQNSDLEKFQNLNKKLKKEQIISNLDLIVQGKLLKFNLNLSNEELVEFRQKVLSDSLAKHDLMIEKQKNGNDETYHKFYIESPFNHFKKETKVQLEPLKSQSLDEIRYSVFKHFWNLGYYLSCGMKFGAHFLAYDHDPLMFHAKYIIVCLLKEQLPSYENSRMIISGLGRLGNNVRKNIILAYQNDEEIEFKHIQWNPARNIDETLSNFNG</sequence>
<comment type="catalytic activity">
    <reaction evidence="8">
        <text>pretRNA = a 3'-half-tRNA molecule with a 5'-OH end + a 5'-half-tRNA molecule with a 2',3'-cyclic phosphate end + an intron with a 2',3'-cyclic phosphate and a 5'-hydroxyl terminus.</text>
        <dbReference type="EC" id="4.6.1.16"/>
    </reaction>
</comment>
<reference evidence="12" key="3">
    <citation type="submission" date="2022-06" db="UniProtKB">
        <authorList>
            <consortium name="EnsemblMetazoa"/>
        </authorList>
    </citation>
    <scope>IDENTIFICATION</scope>
</reference>
<keyword evidence="5" id="KW-0689">Ribosomal protein</keyword>
<evidence type="ECO:0000256" key="4">
    <source>
        <dbReference type="ARBA" id="ARBA00022694"/>
    </source>
</evidence>
<keyword evidence="11" id="KW-0255">Endonuclease</keyword>
<dbReference type="GO" id="GO:0003676">
    <property type="term" value="F:nucleic acid binding"/>
    <property type="evidence" value="ECO:0007669"/>
    <property type="project" value="InterPro"/>
</dbReference>
<keyword evidence="11" id="KW-0378">Hydrolase</keyword>
<feature type="domain" description="tRNA intron endonuclease catalytic" evidence="9">
    <location>
        <begin position="410"/>
        <end position="494"/>
    </location>
</feature>
<dbReference type="Proteomes" id="UP000070412">
    <property type="component" value="Unassembled WGS sequence"/>
</dbReference>
<dbReference type="GO" id="GO:0000379">
    <property type="term" value="P:tRNA-type intron splice site recognition and cleavage"/>
    <property type="evidence" value="ECO:0007669"/>
    <property type="project" value="TreeGrafter"/>
</dbReference>
<evidence type="ECO:0000313" key="12">
    <source>
        <dbReference type="EnsemblMetazoa" id="KAF7494458.1"/>
    </source>
</evidence>
<dbReference type="Gene3D" id="3.40.1350.10">
    <property type="match status" value="1"/>
</dbReference>
<evidence type="ECO:0000256" key="7">
    <source>
        <dbReference type="ARBA" id="ARBA00023274"/>
    </source>
</evidence>
<dbReference type="GO" id="GO:0005634">
    <property type="term" value="C:nucleus"/>
    <property type="evidence" value="ECO:0007669"/>
    <property type="project" value="UniProtKB-ARBA"/>
</dbReference>
<dbReference type="OrthoDB" id="48041at2759"/>
<dbReference type="InterPro" id="IPR001209">
    <property type="entry name" value="Ribosomal_uS14"/>
</dbReference>
<name>A0A834VI54_SARSC</name>
<reference evidence="11" key="2">
    <citation type="submission" date="2020-01" db="EMBL/GenBank/DDBJ databases">
        <authorList>
            <person name="Korhonen P.K.K."/>
            <person name="Guangxu M.G."/>
            <person name="Wang T.W."/>
            <person name="Stroehlein A.J.S."/>
            <person name="Young N.D."/>
            <person name="Ang C.-S.A."/>
            <person name="Fernando D.W.F."/>
            <person name="Lu H.L."/>
            <person name="Taylor S.T."/>
            <person name="Ehtesham M.E.M."/>
            <person name="Najaraj S.H.N."/>
            <person name="Harsha G.H.G."/>
            <person name="Madugundu A.M."/>
            <person name="Renuse S.R."/>
            <person name="Holt D.H."/>
            <person name="Pandey A.P."/>
            <person name="Papenfuss A.P."/>
            <person name="Gasser R.B.G."/>
            <person name="Fischer K.F."/>
        </authorList>
    </citation>
    <scope>NUCLEOTIDE SEQUENCE</scope>
    <source>
        <strain evidence="11">SSS_KF_BRIS2020</strain>
    </source>
</reference>
<organism evidence="11">
    <name type="scientific">Sarcoptes scabiei</name>
    <name type="common">Itch mite</name>
    <name type="synonym">Acarus scabiei</name>
    <dbReference type="NCBI Taxonomy" id="52283"/>
    <lineage>
        <taxon>Eukaryota</taxon>
        <taxon>Metazoa</taxon>
        <taxon>Ecdysozoa</taxon>
        <taxon>Arthropoda</taxon>
        <taxon>Chelicerata</taxon>
        <taxon>Arachnida</taxon>
        <taxon>Acari</taxon>
        <taxon>Acariformes</taxon>
        <taxon>Sarcoptiformes</taxon>
        <taxon>Astigmata</taxon>
        <taxon>Psoroptidia</taxon>
        <taxon>Sarcoptoidea</taxon>
        <taxon>Sarcoptidae</taxon>
        <taxon>Sarcoptinae</taxon>
        <taxon>Sarcoptes</taxon>
    </lineage>
</organism>
<dbReference type="GO" id="GO:0003735">
    <property type="term" value="F:structural constituent of ribosome"/>
    <property type="evidence" value="ECO:0007669"/>
    <property type="project" value="InterPro"/>
</dbReference>
<comment type="similarity">
    <text evidence="2">Belongs to the universal ribosomal protein uS14 family.</text>
</comment>
<reference evidence="13" key="1">
    <citation type="journal article" date="2020" name="PLoS Negl. Trop. Dis.">
        <title>High-quality nuclear genome for Sarcoptes scabiei-A critical resource for a neglected parasite.</title>
        <authorList>
            <person name="Korhonen P.K."/>
            <person name="Gasser R.B."/>
            <person name="Ma G."/>
            <person name="Wang T."/>
            <person name="Stroehlein A.J."/>
            <person name="Young N.D."/>
            <person name="Ang C.S."/>
            <person name="Fernando D.D."/>
            <person name="Lu H.C."/>
            <person name="Taylor S."/>
            <person name="Reynolds S.L."/>
            <person name="Mofiz E."/>
            <person name="Najaraj S.H."/>
            <person name="Gowda H."/>
            <person name="Madugundu A."/>
            <person name="Renuse S."/>
            <person name="Holt D."/>
            <person name="Pandey A."/>
            <person name="Papenfuss A.T."/>
            <person name="Fischer K."/>
        </authorList>
    </citation>
    <scope>NUCLEOTIDE SEQUENCE [LARGE SCALE GENOMIC DNA]</scope>
</reference>
<keyword evidence="7" id="KW-0687">Ribonucleoprotein</keyword>
<keyword evidence="6" id="KW-0456">Lyase</keyword>
<dbReference type="PANTHER" id="PTHR13070">
    <property type="entry name" value="TRNA-SPLICING ENDONUCLEASE SUBUNIT SEN34-RELATED"/>
    <property type="match status" value="1"/>
</dbReference>
<comment type="similarity">
    <text evidence="1">Belongs to the tRNA-intron endonuclease family.</text>
</comment>
<dbReference type="CDD" id="cd22363">
    <property type="entry name" value="tRNA-intron_lyase_C"/>
    <property type="match status" value="1"/>
</dbReference>
<dbReference type="EC" id="4.6.1.16" evidence="3"/>
<evidence type="ECO:0000256" key="1">
    <source>
        <dbReference type="ARBA" id="ARBA00008078"/>
    </source>
</evidence>
<protein>
    <recommendedName>
        <fullName evidence="3">tRNA-intron lyase</fullName>
        <ecNumber evidence="3">4.6.1.16</ecNumber>
    </recommendedName>
</protein>
<dbReference type="Pfam" id="PF01974">
    <property type="entry name" value="tRNA_int_endo"/>
    <property type="match status" value="1"/>
</dbReference>
<dbReference type="InterPro" id="IPR036167">
    <property type="entry name" value="tRNA_intron_Endo_cat-like_sf"/>
</dbReference>
<evidence type="ECO:0000256" key="5">
    <source>
        <dbReference type="ARBA" id="ARBA00022980"/>
    </source>
</evidence>
<gene>
    <name evidence="11" type="primary">SSS_930g</name>
    <name evidence="11" type="ORF">SSS_930</name>
</gene>
<dbReference type="GO" id="GO:1990904">
    <property type="term" value="C:ribonucleoprotein complex"/>
    <property type="evidence" value="ECO:0007669"/>
    <property type="project" value="UniProtKB-KW"/>
</dbReference>
<dbReference type="SUPFAM" id="SSF53032">
    <property type="entry name" value="tRNA-intron endonuclease catalytic domain-like"/>
    <property type="match status" value="1"/>
</dbReference>
<dbReference type="SUPFAM" id="SSF57716">
    <property type="entry name" value="Glucocorticoid receptor-like (DNA-binding domain)"/>
    <property type="match status" value="1"/>
</dbReference>
<dbReference type="InterPro" id="IPR006677">
    <property type="entry name" value="tRNA_intron_Endonuc_cat-like"/>
</dbReference>
<dbReference type="GO" id="GO:0000213">
    <property type="term" value="F:tRNA-intron lyase activity"/>
    <property type="evidence" value="ECO:0007669"/>
    <property type="project" value="UniProtKB-EC"/>
</dbReference>
<proteinExistence type="inferred from homology"/>